<evidence type="ECO:0000256" key="3">
    <source>
        <dbReference type="ARBA" id="ARBA00023237"/>
    </source>
</evidence>
<evidence type="ECO:0000313" key="7">
    <source>
        <dbReference type="EMBL" id="SHI03667.1"/>
    </source>
</evidence>
<comment type="subcellular location">
    <subcellularLocation>
        <location evidence="1">Cell outer membrane</location>
    </subcellularLocation>
</comment>
<dbReference type="SUPFAM" id="SSF103088">
    <property type="entry name" value="OmpA-like"/>
    <property type="match status" value="1"/>
</dbReference>
<dbReference type="PROSITE" id="PS51123">
    <property type="entry name" value="OMPA_2"/>
    <property type="match status" value="1"/>
</dbReference>
<evidence type="ECO:0000313" key="8">
    <source>
        <dbReference type="Proteomes" id="UP000184268"/>
    </source>
</evidence>
<keyword evidence="8" id="KW-1185">Reference proteome</keyword>
<evidence type="ECO:0000256" key="1">
    <source>
        <dbReference type="ARBA" id="ARBA00004442"/>
    </source>
</evidence>
<keyword evidence="2 4" id="KW-0472">Membrane</keyword>
<dbReference type="PANTHER" id="PTHR30329">
    <property type="entry name" value="STATOR ELEMENT OF FLAGELLAR MOTOR COMPLEX"/>
    <property type="match status" value="1"/>
</dbReference>
<gene>
    <name evidence="7" type="ORF">SAMN02745129_3726</name>
</gene>
<dbReference type="PROSITE" id="PS51257">
    <property type="entry name" value="PROKAR_LIPOPROTEIN"/>
    <property type="match status" value="1"/>
</dbReference>
<accession>A0A1M5XV36</accession>
<dbReference type="STRING" id="299255.SAMN02745129_3726"/>
<dbReference type="AlphaFoldDB" id="A0A1M5XV36"/>
<dbReference type="Gene3D" id="3.30.1330.60">
    <property type="entry name" value="OmpA-like domain"/>
    <property type="match status" value="1"/>
</dbReference>
<evidence type="ECO:0000259" key="6">
    <source>
        <dbReference type="PROSITE" id="PS51123"/>
    </source>
</evidence>
<dbReference type="InterPro" id="IPR050330">
    <property type="entry name" value="Bact_OuterMem_StrucFunc"/>
</dbReference>
<dbReference type="GO" id="GO:0009279">
    <property type="term" value="C:cell outer membrane"/>
    <property type="evidence" value="ECO:0007669"/>
    <property type="project" value="UniProtKB-SubCell"/>
</dbReference>
<proteinExistence type="predicted"/>
<keyword evidence="3" id="KW-0998">Cell outer membrane</keyword>
<keyword evidence="5" id="KW-0732">Signal</keyword>
<dbReference type="OrthoDB" id="9805832at2"/>
<name>A0A1M5XV36_9GAMM</name>
<dbReference type="InterPro" id="IPR036737">
    <property type="entry name" value="OmpA-like_sf"/>
</dbReference>
<dbReference type="InterPro" id="IPR006664">
    <property type="entry name" value="OMP_bac"/>
</dbReference>
<protein>
    <submittedName>
        <fullName evidence="7">Outer membrane protein OmpA</fullName>
    </submittedName>
</protein>
<evidence type="ECO:0000256" key="4">
    <source>
        <dbReference type="PROSITE-ProRule" id="PRU00473"/>
    </source>
</evidence>
<dbReference type="Proteomes" id="UP000184268">
    <property type="component" value="Unassembled WGS sequence"/>
</dbReference>
<dbReference type="CDD" id="cd07185">
    <property type="entry name" value="OmpA_C-like"/>
    <property type="match status" value="1"/>
</dbReference>
<reference evidence="7 8" key="1">
    <citation type="submission" date="2016-11" db="EMBL/GenBank/DDBJ databases">
        <authorList>
            <person name="Jaros S."/>
            <person name="Januszkiewicz K."/>
            <person name="Wedrychowicz H."/>
        </authorList>
    </citation>
    <scope>NUCLEOTIDE SEQUENCE [LARGE SCALE GENOMIC DNA]</scope>
    <source>
        <strain evidence="7 8">DSM 16917</strain>
    </source>
</reference>
<feature type="domain" description="OmpA-like" evidence="6">
    <location>
        <begin position="70"/>
        <end position="188"/>
    </location>
</feature>
<dbReference type="InterPro" id="IPR006665">
    <property type="entry name" value="OmpA-like"/>
</dbReference>
<evidence type="ECO:0000256" key="5">
    <source>
        <dbReference type="SAM" id="SignalP"/>
    </source>
</evidence>
<sequence length="202" mass="22437">MNKPTATPLAFLCAGLILSGCANQPLVQWQSTEQQYDLSDADGDGVILAREACPESLGGAEVSNDGCDERLAYTARRELKVLFENNSSRLDTEVMDSLHALADFMAQYPETKVIIEGHCSEVGSHSYNQWLSERRAESVKTALMEHFGLQAQRIDTVGYSFDRPEDPGNDPLAHSRNRRVVAEISSEDEKVAMKWTVWTVGR</sequence>
<dbReference type="Pfam" id="PF00691">
    <property type="entry name" value="OmpA"/>
    <property type="match status" value="1"/>
</dbReference>
<evidence type="ECO:0000256" key="2">
    <source>
        <dbReference type="ARBA" id="ARBA00023136"/>
    </source>
</evidence>
<dbReference type="PRINTS" id="PR01021">
    <property type="entry name" value="OMPADOMAIN"/>
</dbReference>
<feature type="chain" id="PRO_5009915099" evidence="5">
    <location>
        <begin position="23"/>
        <end position="202"/>
    </location>
</feature>
<dbReference type="RefSeq" id="WP_067659407.1">
    <property type="nucleotide sequence ID" value="NZ_FQXG01000006.1"/>
</dbReference>
<dbReference type="PANTHER" id="PTHR30329:SF21">
    <property type="entry name" value="LIPOPROTEIN YIAD-RELATED"/>
    <property type="match status" value="1"/>
</dbReference>
<organism evidence="7 8">
    <name type="scientific">Ferrimonas marina</name>
    <dbReference type="NCBI Taxonomy" id="299255"/>
    <lineage>
        <taxon>Bacteria</taxon>
        <taxon>Pseudomonadati</taxon>
        <taxon>Pseudomonadota</taxon>
        <taxon>Gammaproteobacteria</taxon>
        <taxon>Alteromonadales</taxon>
        <taxon>Ferrimonadaceae</taxon>
        <taxon>Ferrimonas</taxon>
    </lineage>
</organism>
<feature type="signal peptide" evidence="5">
    <location>
        <begin position="1"/>
        <end position="22"/>
    </location>
</feature>
<dbReference type="EMBL" id="FQXG01000006">
    <property type="protein sequence ID" value="SHI03667.1"/>
    <property type="molecule type" value="Genomic_DNA"/>
</dbReference>